<gene>
    <name evidence="2" type="ORF">BZ3500_MVSOF-1268-A1-R1_CHR4-1G06680</name>
</gene>
<keyword evidence="1" id="KW-0732">Signal</keyword>
<keyword evidence="3" id="KW-1185">Reference proteome</keyword>
<sequence>MAPIRMFSLGRLLFVLFCLLFVLHLFSSPAPTDQTLNDDDEREAGWSERLGLDHYADWEAGVTNKLGSGLDVVKQGLKGSLGWGSQGTRMGSLYEVSARDRLEPDDFAR</sequence>
<dbReference type="STRING" id="289078.A0A2X0MAY6"/>
<dbReference type="AlphaFoldDB" id="A0A2X0MAY6"/>
<proteinExistence type="predicted"/>
<evidence type="ECO:0000313" key="2">
    <source>
        <dbReference type="EMBL" id="SCZ96747.1"/>
    </source>
</evidence>
<evidence type="ECO:0000313" key="3">
    <source>
        <dbReference type="Proteomes" id="UP000249723"/>
    </source>
</evidence>
<protein>
    <submittedName>
        <fullName evidence="2">BZ3500_MvSof-1268-A1-R1_Chr4-1g06680 protein</fullName>
    </submittedName>
</protein>
<dbReference type="Proteomes" id="UP000249723">
    <property type="component" value="Unassembled WGS sequence"/>
</dbReference>
<accession>A0A2X0MAY6</accession>
<name>A0A2X0MAY6_9BASI</name>
<reference evidence="3" key="1">
    <citation type="submission" date="2016-10" db="EMBL/GenBank/DDBJ databases">
        <authorList>
            <person name="Jeantristanb JTB J.-T."/>
            <person name="Ricardo R."/>
        </authorList>
    </citation>
    <scope>NUCLEOTIDE SEQUENCE [LARGE SCALE GENOMIC DNA]</scope>
</reference>
<feature type="chain" id="PRO_5030060326" evidence="1">
    <location>
        <begin position="28"/>
        <end position="109"/>
    </location>
</feature>
<organism evidence="2 3">
    <name type="scientific">Microbotryum saponariae</name>
    <dbReference type="NCBI Taxonomy" id="289078"/>
    <lineage>
        <taxon>Eukaryota</taxon>
        <taxon>Fungi</taxon>
        <taxon>Dikarya</taxon>
        <taxon>Basidiomycota</taxon>
        <taxon>Pucciniomycotina</taxon>
        <taxon>Microbotryomycetes</taxon>
        <taxon>Microbotryales</taxon>
        <taxon>Microbotryaceae</taxon>
        <taxon>Microbotryum</taxon>
    </lineage>
</organism>
<evidence type="ECO:0000256" key="1">
    <source>
        <dbReference type="SAM" id="SignalP"/>
    </source>
</evidence>
<dbReference type="EMBL" id="FMWP01000091">
    <property type="protein sequence ID" value="SCZ96747.1"/>
    <property type="molecule type" value="Genomic_DNA"/>
</dbReference>
<feature type="signal peptide" evidence="1">
    <location>
        <begin position="1"/>
        <end position="27"/>
    </location>
</feature>